<evidence type="ECO:0000313" key="1">
    <source>
        <dbReference type="EMBL" id="KAI3792326.1"/>
    </source>
</evidence>
<gene>
    <name evidence="1" type="ORF">L2E82_06201</name>
</gene>
<accession>A0ACB9HAQ0</accession>
<reference evidence="2" key="1">
    <citation type="journal article" date="2022" name="Mol. Ecol. Resour.">
        <title>The genomes of chicory, endive, great burdock and yacon provide insights into Asteraceae palaeo-polyploidization history and plant inulin production.</title>
        <authorList>
            <person name="Fan W."/>
            <person name="Wang S."/>
            <person name="Wang H."/>
            <person name="Wang A."/>
            <person name="Jiang F."/>
            <person name="Liu H."/>
            <person name="Zhao H."/>
            <person name="Xu D."/>
            <person name="Zhang Y."/>
        </authorList>
    </citation>
    <scope>NUCLEOTIDE SEQUENCE [LARGE SCALE GENOMIC DNA]</scope>
    <source>
        <strain evidence="2">cv. Punajuju</strain>
    </source>
</reference>
<name>A0ACB9HAQ0_CICIN</name>
<organism evidence="1 2">
    <name type="scientific">Cichorium intybus</name>
    <name type="common">Chicory</name>
    <dbReference type="NCBI Taxonomy" id="13427"/>
    <lineage>
        <taxon>Eukaryota</taxon>
        <taxon>Viridiplantae</taxon>
        <taxon>Streptophyta</taxon>
        <taxon>Embryophyta</taxon>
        <taxon>Tracheophyta</taxon>
        <taxon>Spermatophyta</taxon>
        <taxon>Magnoliopsida</taxon>
        <taxon>eudicotyledons</taxon>
        <taxon>Gunneridae</taxon>
        <taxon>Pentapetalae</taxon>
        <taxon>asterids</taxon>
        <taxon>campanulids</taxon>
        <taxon>Asterales</taxon>
        <taxon>Asteraceae</taxon>
        <taxon>Cichorioideae</taxon>
        <taxon>Cichorieae</taxon>
        <taxon>Cichoriinae</taxon>
        <taxon>Cichorium</taxon>
    </lineage>
</organism>
<comment type="caution">
    <text evidence="1">The sequence shown here is derived from an EMBL/GenBank/DDBJ whole genome shotgun (WGS) entry which is preliminary data.</text>
</comment>
<evidence type="ECO:0000313" key="2">
    <source>
        <dbReference type="Proteomes" id="UP001055811"/>
    </source>
</evidence>
<sequence length="90" mass="9897">MKFEITVFGVVLPSPNEWRVVAIAKSTKRAEEPTHNPNHSSSSPSHSQGEILLSSPVVALIQALIFIGVLNQVDFITKTEEDKLSSKLKK</sequence>
<dbReference type="Proteomes" id="UP001055811">
    <property type="component" value="Linkage Group LG01"/>
</dbReference>
<reference evidence="1 2" key="2">
    <citation type="journal article" date="2022" name="Mol. Ecol. Resour.">
        <title>The genomes of chicory, endive, great burdock and yacon provide insights into Asteraceae paleo-polyploidization history and plant inulin production.</title>
        <authorList>
            <person name="Fan W."/>
            <person name="Wang S."/>
            <person name="Wang H."/>
            <person name="Wang A."/>
            <person name="Jiang F."/>
            <person name="Liu H."/>
            <person name="Zhao H."/>
            <person name="Xu D."/>
            <person name="Zhang Y."/>
        </authorList>
    </citation>
    <scope>NUCLEOTIDE SEQUENCE [LARGE SCALE GENOMIC DNA]</scope>
    <source>
        <strain evidence="2">cv. Punajuju</strain>
        <tissue evidence="1">Leaves</tissue>
    </source>
</reference>
<dbReference type="EMBL" id="CM042009">
    <property type="protein sequence ID" value="KAI3792326.1"/>
    <property type="molecule type" value="Genomic_DNA"/>
</dbReference>
<proteinExistence type="predicted"/>
<protein>
    <submittedName>
        <fullName evidence="1">Uncharacterized protein</fullName>
    </submittedName>
</protein>
<keyword evidence="2" id="KW-1185">Reference proteome</keyword>